<dbReference type="PROSITE" id="PS50894">
    <property type="entry name" value="HPT"/>
    <property type="match status" value="1"/>
</dbReference>
<name>A0A346Y017_9ACTN</name>
<protein>
    <recommendedName>
        <fullName evidence="3">histidine kinase</fullName>
        <ecNumber evidence="3">2.7.13.3</ecNumber>
    </recommendedName>
</protein>
<keyword evidence="5 9" id="KW-0418">Kinase</keyword>
<dbReference type="InterPro" id="IPR003594">
    <property type="entry name" value="HATPase_dom"/>
</dbReference>
<dbReference type="PANTHER" id="PTHR43547">
    <property type="entry name" value="TWO-COMPONENT HISTIDINE KINASE"/>
    <property type="match status" value="1"/>
</dbReference>
<dbReference type="GO" id="GO:0000155">
    <property type="term" value="F:phosphorelay sensor kinase activity"/>
    <property type="evidence" value="ECO:0007669"/>
    <property type="project" value="InterPro"/>
</dbReference>
<evidence type="ECO:0000256" key="4">
    <source>
        <dbReference type="ARBA" id="ARBA00022553"/>
    </source>
</evidence>
<dbReference type="AlphaFoldDB" id="A0A346Y017"/>
<dbReference type="EMBL" id="CP031165">
    <property type="protein sequence ID" value="AXV07814.1"/>
    <property type="molecule type" value="Genomic_DNA"/>
</dbReference>
<dbReference type="Gene3D" id="3.30.565.10">
    <property type="entry name" value="Histidine kinase-like ATPase, C-terminal domain"/>
    <property type="match status" value="1"/>
</dbReference>
<keyword evidence="10" id="KW-1185">Reference proteome</keyword>
<dbReference type="Gene3D" id="1.20.120.160">
    <property type="entry name" value="HPT domain"/>
    <property type="match status" value="1"/>
</dbReference>
<proteinExistence type="predicted"/>
<dbReference type="SUPFAM" id="SSF55874">
    <property type="entry name" value="ATPase domain of HSP90 chaperone/DNA topoisomerase II/histidine kinase"/>
    <property type="match status" value="1"/>
</dbReference>
<dbReference type="EC" id="2.7.13.3" evidence="3"/>
<feature type="modified residue" description="Phosphohistidine" evidence="6">
    <location>
        <position position="323"/>
    </location>
</feature>
<feature type="domain" description="Histidine kinase" evidence="7">
    <location>
        <begin position="55"/>
        <end position="263"/>
    </location>
</feature>
<reference evidence="9 10" key="1">
    <citation type="submission" date="2018-09" db="EMBL/GenBank/DDBJ databases">
        <title>Complete genome sequence of Euzebya sp. DY32-46 isolated from seawater of Pacific Ocean.</title>
        <authorList>
            <person name="Xu L."/>
            <person name="Wu Y.-H."/>
            <person name="Xu X.-W."/>
        </authorList>
    </citation>
    <scope>NUCLEOTIDE SEQUENCE [LARGE SCALE GENOMIC DNA]</scope>
    <source>
        <strain evidence="9 10">DY32-46</strain>
    </source>
</reference>
<evidence type="ECO:0000256" key="6">
    <source>
        <dbReference type="PROSITE-ProRule" id="PRU00110"/>
    </source>
</evidence>
<dbReference type="SMART" id="SM00387">
    <property type="entry name" value="HATPase_c"/>
    <property type="match status" value="1"/>
</dbReference>
<dbReference type="PANTHER" id="PTHR43547:SF2">
    <property type="entry name" value="HYBRID SIGNAL TRANSDUCTION HISTIDINE KINASE C"/>
    <property type="match status" value="1"/>
</dbReference>
<evidence type="ECO:0000256" key="1">
    <source>
        <dbReference type="ARBA" id="ARBA00000085"/>
    </source>
</evidence>
<dbReference type="SMART" id="SM00388">
    <property type="entry name" value="HisKA"/>
    <property type="match status" value="1"/>
</dbReference>
<evidence type="ECO:0000259" key="7">
    <source>
        <dbReference type="PROSITE" id="PS50109"/>
    </source>
</evidence>
<feature type="domain" description="HPt" evidence="8">
    <location>
        <begin position="284"/>
        <end position="376"/>
    </location>
</feature>
<accession>A0A346Y017</accession>
<comment type="subcellular location">
    <subcellularLocation>
        <location evidence="2">Cell membrane</location>
    </subcellularLocation>
</comment>
<evidence type="ECO:0000256" key="2">
    <source>
        <dbReference type="ARBA" id="ARBA00004236"/>
    </source>
</evidence>
<dbReference type="SUPFAM" id="SSF47384">
    <property type="entry name" value="Homodimeric domain of signal transducing histidine kinase"/>
    <property type="match status" value="1"/>
</dbReference>
<keyword evidence="4 6" id="KW-0597">Phosphoprotein</keyword>
<dbReference type="Proteomes" id="UP000264006">
    <property type="component" value="Chromosome"/>
</dbReference>
<keyword evidence="5 9" id="KW-0808">Transferase</keyword>
<evidence type="ECO:0000256" key="3">
    <source>
        <dbReference type="ARBA" id="ARBA00012438"/>
    </source>
</evidence>
<dbReference type="Gene3D" id="1.10.287.130">
    <property type="match status" value="1"/>
</dbReference>
<dbReference type="InterPro" id="IPR003661">
    <property type="entry name" value="HisK_dim/P_dom"/>
</dbReference>
<dbReference type="InterPro" id="IPR008207">
    <property type="entry name" value="Sig_transdc_His_kin_Hpt_dom"/>
</dbReference>
<dbReference type="InterPro" id="IPR036890">
    <property type="entry name" value="HATPase_C_sf"/>
</dbReference>
<evidence type="ECO:0000259" key="8">
    <source>
        <dbReference type="PROSITE" id="PS50894"/>
    </source>
</evidence>
<evidence type="ECO:0000313" key="9">
    <source>
        <dbReference type="EMBL" id="AXV07814.1"/>
    </source>
</evidence>
<dbReference type="InterPro" id="IPR036097">
    <property type="entry name" value="HisK_dim/P_sf"/>
</dbReference>
<dbReference type="PROSITE" id="PS50109">
    <property type="entry name" value="HIS_KIN"/>
    <property type="match status" value="1"/>
</dbReference>
<dbReference type="Pfam" id="PF02518">
    <property type="entry name" value="HATPase_c"/>
    <property type="match status" value="1"/>
</dbReference>
<evidence type="ECO:0000313" key="10">
    <source>
        <dbReference type="Proteomes" id="UP000264006"/>
    </source>
</evidence>
<dbReference type="InterPro" id="IPR005467">
    <property type="entry name" value="His_kinase_dom"/>
</dbReference>
<dbReference type="KEGG" id="euz:DVS28_a3138"/>
<sequence length="384" mass="40784">MAREEAETIAERALADLYAANQALDARVQEQTIHLTEALARAHRAAAARDGFLHQLAHRASSPLHIVQGFVELVAQEVGPGRLARTAATAVQATRRLGRSFEGLLELSQIVAGGFDPQPSGTCLADWTDGLLRRWLPDVAAAGRTIIVDPGNALTTPFEVDVHRLDQIIDPLLDNAILHGQGQITVEADLDGETLRCSVADDGDAPAPETIEQMLTPFWSTTDDGFGVGLSLSLIITEGLGGHLHIDPVSTHTCLRFVLPVSPSLRRATDLATVDDAVLRALVAELPVPGLPRRLVDAWTGSLDAHRLALLSGDSDAITGAAHALISGARQLGLHELGAAAAEVERGDTRELRLLVEALDLAPAALHEALERLEADADDGPDQN</sequence>
<dbReference type="GO" id="GO:0005886">
    <property type="term" value="C:plasma membrane"/>
    <property type="evidence" value="ECO:0007669"/>
    <property type="project" value="UniProtKB-SubCell"/>
</dbReference>
<gene>
    <name evidence="9" type="ORF">DVS28_a3138</name>
</gene>
<comment type="catalytic activity">
    <reaction evidence="1">
        <text>ATP + protein L-histidine = ADP + protein N-phospho-L-histidine.</text>
        <dbReference type="EC" id="2.7.13.3"/>
    </reaction>
</comment>
<organism evidence="9 10">
    <name type="scientific">Euzebya pacifica</name>
    <dbReference type="NCBI Taxonomy" id="1608957"/>
    <lineage>
        <taxon>Bacteria</taxon>
        <taxon>Bacillati</taxon>
        <taxon>Actinomycetota</taxon>
        <taxon>Nitriliruptoria</taxon>
        <taxon>Euzebyales</taxon>
    </lineage>
</organism>
<evidence type="ECO:0000256" key="5">
    <source>
        <dbReference type="ARBA" id="ARBA00022777"/>
    </source>
</evidence>
<dbReference type="InterPro" id="IPR036641">
    <property type="entry name" value="HPT_dom_sf"/>
</dbReference>
<dbReference type="SUPFAM" id="SSF47226">
    <property type="entry name" value="Histidine-containing phosphotransfer domain, HPT domain"/>
    <property type="match status" value="1"/>
</dbReference>